<dbReference type="PANTHER" id="PTHR46064:SF1">
    <property type="entry name" value="QUEUINE TRNA-RIBOSYLTRANSFERASE ACCESSORY SUBUNIT 2"/>
    <property type="match status" value="1"/>
</dbReference>
<evidence type="ECO:0000259" key="2">
    <source>
        <dbReference type="Pfam" id="PF01702"/>
    </source>
</evidence>
<dbReference type="InterPro" id="IPR002616">
    <property type="entry name" value="tRNA_ribo_trans-like"/>
</dbReference>
<dbReference type="InterPro" id="IPR050852">
    <property type="entry name" value="Queuine_tRNA-ribosyltrfase"/>
</dbReference>
<evidence type="ECO:0000256" key="1">
    <source>
        <dbReference type="SAM" id="MobiDB-lite"/>
    </source>
</evidence>
<dbReference type="SUPFAM" id="SSF51713">
    <property type="entry name" value="tRNA-guanine transglycosylase"/>
    <property type="match status" value="2"/>
</dbReference>
<feature type="region of interest" description="Disordered" evidence="1">
    <location>
        <begin position="437"/>
        <end position="459"/>
    </location>
</feature>
<organism evidence="3 4">
    <name type="scientific">Sphagnurus paluster</name>
    <dbReference type="NCBI Taxonomy" id="117069"/>
    <lineage>
        <taxon>Eukaryota</taxon>
        <taxon>Fungi</taxon>
        <taxon>Dikarya</taxon>
        <taxon>Basidiomycota</taxon>
        <taxon>Agaricomycotina</taxon>
        <taxon>Agaricomycetes</taxon>
        <taxon>Agaricomycetidae</taxon>
        <taxon>Agaricales</taxon>
        <taxon>Tricholomatineae</taxon>
        <taxon>Lyophyllaceae</taxon>
        <taxon>Sphagnurus</taxon>
    </lineage>
</organism>
<dbReference type="Proteomes" id="UP000717328">
    <property type="component" value="Unassembled WGS sequence"/>
</dbReference>
<protein>
    <recommendedName>
        <fullName evidence="2">tRNA-guanine(15) transglycosylase-like domain-containing protein</fullName>
    </recommendedName>
</protein>
<dbReference type="InterPro" id="IPR036511">
    <property type="entry name" value="TGT-like_sf"/>
</dbReference>
<dbReference type="Gene3D" id="3.20.20.105">
    <property type="entry name" value="Queuine tRNA-ribosyltransferase-like"/>
    <property type="match status" value="1"/>
</dbReference>
<dbReference type="Pfam" id="PF01702">
    <property type="entry name" value="TGT"/>
    <property type="match status" value="2"/>
</dbReference>
<dbReference type="AlphaFoldDB" id="A0A9P7KL05"/>
<reference evidence="3" key="2">
    <citation type="submission" date="2021-10" db="EMBL/GenBank/DDBJ databases">
        <title>Phylogenomics reveals ancestral predisposition of the termite-cultivated fungus Termitomyces towards a domesticated lifestyle.</title>
        <authorList>
            <person name="Auxier B."/>
            <person name="Grum-Grzhimaylo A."/>
            <person name="Cardenas M.E."/>
            <person name="Lodge J.D."/>
            <person name="Laessoe T."/>
            <person name="Pedersen O."/>
            <person name="Smith M.E."/>
            <person name="Kuyper T.W."/>
            <person name="Franco-Molano E.A."/>
            <person name="Baroni T.J."/>
            <person name="Aanen D.K."/>
        </authorList>
    </citation>
    <scope>NUCLEOTIDE SEQUENCE</scope>
    <source>
        <strain evidence="3">D49</strain>
    </source>
</reference>
<dbReference type="EMBL" id="JABCKI010000037">
    <property type="protein sequence ID" value="KAG5653714.1"/>
    <property type="molecule type" value="Genomic_DNA"/>
</dbReference>
<evidence type="ECO:0000313" key="4">
    <source>
        <dbReference type="Proteomes" id="UP000717328"/>
    </source>
</evidence>
<reference evidence="3" key="1">
    <citation type="submission" date="2021-02" db="EMBL/GenBank/DDBJ databases">
        <authorList>
            <person name="Nieuwenhuis M."/>
            <person name="Van De Peppel L.J.J."/>
        </authorList>
    </citation>
    <scope>NUCLEOTIDE SEQUENCE</scope>
    <source>
        <strain evidence="3">D49</strain>
    </source>
</reference>
<comment type="caution">
    <text evidence="3">The sequence shown here is derived from an EMBL/GenBank/DDBJ whole genome shotgun (WGS) entry which is preliminary data.</text>
</comment>
<feature type="domain" description="tRNA-guanine(15) transglycosylase-like" evidence="2">
    <location>
        <begin position="20"/>
        <end position="187"/>
    </location>
</feature>
<keyword evidence="4" id="KW-1185">Reference proteome</keyword>
<dbReference type="GO" id="GO:0006400">
    <property type="term" value="P:tRNA modification"/>
    <property type="evidence" value="ECO:0007669"/>
    <property type="project" value="InterPro"/>
</dbReference>
<proteinExistence type="predicted"/>
<feature type="compositionally biased region" description="Low complexity" evidence="1">
    <location>
        <begin position="439"/>
        <end position="449"/>
    </location>
</feature>
<dbReference type="OrthoDB" id="27601at2759"/>
<accession>A0A9P7KL05</accession>
<evidence type="ECO:0000313" key="3">
    <source>
        <dbReference type="EMBL" id="KAG5653714.1"/>
    </source>
</evidence>
<dbReference type="PANTHER" id="PTHR46064">
    <property type="entry name" value="QUEUINE TRNA-RIBOSYLTRANSFERASE ACCESSORY SUBUNIT 2"/>
    <property type="match status" value="1"/>
</dbReference>
<feature type="domain" description="tRNA-guanine(15) transglycosylase-like" evidence="2">
    <location>
        <begin position="463"/>
        <end position="517"/>
    </location>
</feature>
<gene>
    <name evidence="3" type="ORF">H0H81_011118</name>
</gene>
<sequence length="578" mass="61578">MPSGLQFTLAHSDHAAQFGPRLGTLILRRPNGCEITLDTPTLLTSTSRGVVSHLSRDHVRQSSAIRWVHVPFETFLEQSPPVPTLQTGPHPLHRFLGFVPQDHILSTSVRDPDDVRQMPPNGPNYLAANSLRGVRKITPNEWRTYTDKIQPDFVIALTDTPHTPPPFSQKRLTKSIERSSAWLASLLSPVVSAVTPTASTDLTATDLSQAPTNASDIAATKPAVLVHLAGAASHPARSAFAAALLEPLSDIERASIGGLPTLDAGVAGYTIDLAPLRIAISSSPVSPPASSDINPSTNITSSLSALLQTSLTRLPRTKLRLIYGTLGPHDALHLLRDVGTDVLNASWALHAAHVGVSLDFVFPAPTRDTSPTIEGDSAALQPLGRNLYAPQYALDFAGLSTSGNTCECAACAPHMPDTRIVHGSDASEEADAYVRARRAASASADQANDGGDDDSSANLRNPSYTRAYLHHLLHTHEMSAHALLALHNLAVAEAFLQGVRTVLASSGGVDRFANEVARFEAYYAEESLTVGAPREEGEKGGIMAEARAMWAQVELARGKGRLAREKERAVAGGTEAEP</sequence>
<name>A0A9P7KL05_9AGAR</name>